<dbReference type="InterPro" id="IPR004046">
    <property type="entry name" value="GST_C"/>
</dbReference>
<comment type="caution">
    <text evidence="4">The sequence shown here is derived from an EMBL/GenBank/DDBJ whole genome shotgun (WGS) entry which is preliminary data.</text>
</comment>
<dbReference type="SFLD" id="SFLDS00019">
    <property type="entry name" value="Glutathione_Transferase_(cytos"/>
    <property type="match status" value="1"/>
</dbReference>
<dbReference type="InterPro" id="IPR040079">
    <property type="entry name" value="Glutathione_S-Trfase"/>
</dbReference>
<dbReference type="SUPFAM" id="SSF47616">
    <property type="entry name" value="GST C-terminal domain-like"/>
    <property type="match status" value="1"/>
</dbReference>
<evidence type="ECO:0000259" key="2">
    <source>
        <dbReference type="PROSITE" id="PS50404"/>
    </source>
</evidence>
<dbReference type="Gene3D" id="3.40.30.10">
    <property type="entry name" value="Glutaredoxin"/>
    <property type="match status" value="1"/>
</dbReference>
<sequence>MITVHHLNNSRSQRILWLLEELGLPYEIVRYQRDPKTMLAPKELRAIHPLGKSPVVVDGDVTVAESGAIIEYLVDRYGEGRLRPAPGTADALRYRYFLHYAEGSAMPPLLLKLVFRRMESAPVPFFAKPVARMLARGAQNTFVDPQLKLHLAYLEGEIGKTGWFAGDAFSAADIQMSFPLEAAQSRNALTDAHPHLREFLQRIHARPAWQAARERGGEYDLVPKR</sequence>
<comment type="similarity">
    <text evidence="1">Belongs to the GST superfamily.</text>
</comment>
<dbReference type="PANTHER" id="PTHR44051:SF9">
    <property type="entry name" value="GLUTATHIONE S-TRANSFERASE 1"/>
    <property type="match status" value="1"/>
</dbReference>
<dbReference type="InterPro" id="IPR036249">
    <property type="entry name" value="Thioredoxin-like_sf"/>
</dbReference>
<dbReference type="Gene3D" id="1.20.1050.10">
    <property type="match status" value="1"/>
</dbReference>
<dbReference type="SFLD" id="SFLDG01150">
    <property type="entry name" value="Main.1:_Beta-like"/>
    <property type="match status" value="1"/>
</dbReference>
<evidence type="ECO:0000313" key="4">
    <source>
        <dbReference type="EMBL" id="MDF4023387.1"/>
    </source>
</evidence>
<dbReference type="EMBL" id="JARJJS010000001">
    <property type="protein sequence ID" value="MDF4023387.1"/>
    <property type="molecule type" value="Genomic_DNA"/>
</dbReference>
<dbReference type="InterPro" id="IPR010987">
    <property type="entry name" value="Glutathione-S-Trfase_C-like"/>
</dbReference>
<dbReference type="InterPro" id="IPR036282">
    <property type="entry name" value="Glutathione-S-Trfase_C_sf"/>
</dbReference>
<evidence type="ECO:0000313" key="5">
    <source>
        <dbReference type="Proteomes" id="UP001528850"/>
    </source>
</evidence>
<organism evidence="4 5">
    <name type="scientific">Luteibacter sahnii</name>
    <dbReference type="NCBI Taxonomy" id="3021977"/>
    <lineage>
        <taxon>Bacteria</taxon>
        <taxon>Pseudomonadati</taxon>
        <taxon>Pseudomonadota</taxon>
        <taxon>Gammaproteobacteria</taxon>
        <taxon>Lysobacterales</taxon>
        <taxon>Rhodanobacteraceae</taxon>
        <taxon>Luteibacter</taxon>
    </lineage>
</organism>
<reference evidence="4 5" key="1">
    <citation type="journal article" date="2024" name="Curr. Microbiol.">
        <title>Luteibacter sahnii sp. nov., A Novel Yellow-Colored Xanthomonadin Pigment Producing Probiotic Bacterium from Healthy Rice Seed Microbiome.</title>
        <authorList>
            <person name="Jaiswal G."/>
            <person name="Rana R."/>
            <person name="Nayak P.K."/>
            <person name="Chouhan R."/>
            <person name="Gandhi S.G."/>
            <person name="Patel H.K."/>
            <person name="Patil P.B."/>
        </authorList>
    </citation>
    <scope>NUCLEOTIDE SEQUENCE [LARGE SCALE GENOMIC DNA]</scope>
    <source>
        <strain evidence="4 5">PPL201</strain>
    </source>
</reference>
<name>A0ABT6B5I0_9GAMM</name>
<dbReference type="PROSITE" id="PS50404">
    <property type="entry name" value="GST_NTER"/>
    <property type="match status" value="1"/>
</dbReference>
<feature type="domain" description="GST C-terminal" evidence="3">
    <location>
        <begin position="87"/>
        <end position="225"/>
    </location>
</feature>
<dbReference type="Pfam" id="PF02798">
    <property type="entry name" value="GST_N"/>
    <property type="match status" value="1"/>
</dbReference>
<proteinExistence type="inferred from homology"/>
<dbReference type="CDD" id="cd03046">
    <property type="entry name" value="GST_N_GTT1_like"/>
    <property type="match status" value="1"/>
</dbReference>
<dbReference type="SUPFAM" id="SSF52833">
    <property type="entry name" value="Thioredoxin-like"/>
    <property type="match status" value="1"/>
</dbReference>
<dbReference type="InterPro" id="IPR004045">
    <property type="entry name" value="Glutathione_S-Trfase_N"/>
</dbReference>
<dbReference type="Proteomes" id="UP001528850">
    <property type="component" value="Unassembled WGS sequence"/>
</dbReference>
<dbReference type="PANTHER" id="PTHR44051">
    <property type="entry name" value="GLUTATHIONE S-TRANSFERASE-RELATED"/>
    <property type="match status" value="1"/>
</dbReference>
<protein>
    <submittedName>
        <fullName evidence="4">Glutathione S-transferase</fullName>
    </submittedName>
</protein>
<dbReference type="CDD" id="cd03189">
    <property type="entry name" value="GST_C_GTT1_like"/>
    <property type="match status" value="1"/>
</dbReference>
<gene>
    <name evidence="4" type="ORF">P3W24_00160</name>
</gene>
<dbReference type="SFLD" id="SFLDG00358">
    <property type="entry name" value="Main_(cytGST)"/>
    <property type="match status" value="1"/>
</dbReference>
<feature type="domain" description="GST N-terminal" evidence="2">
    <location>
        <begin position="1"/>
        <end position="81"/>
    </location>
</feature>
<dbReference type="Pfam" id="PF00043">
    <property type="entry name" value="GST_C"/>
    <property type="match status" value="1"/>
</dbReference>
<keyword evidence="5" id="KW-1185">Reference proteome</keyword>
<accession>A0ABT6B5I0</accession>
<dbReference type="PROSITE" id="PS50405">
    <property type="entry name" value="GST_CTER"/>
    <property type="match status" value="1"/>
</dbReference>
<evidence type="ECO:0000259" key="3">
    <source>
        <dbReference type="PROSITE" id="PS50405"/>
    </source>
</evidence>
<evidence type="ECO:0000256" key="1">
    <source>
        <dbReference type="RuleBase" id="RU003494"/>
    </source>
</evidence>